<dbReference type="EMBL" id="KV448214">
    <property type="protein sequence ID" value="OAX40374.1"/>
    <property type="molecule type" value="Genomic_DNA"/>
</dbReference>
<dbReference type="PANTHER" id="PTHR33559">
    <property type="entry name" value="PROTEASOME ASSEMBLY CHAPERONE 4"/>
    <property type="match status" value="1"/>
</dbReference>
<reference evidence="1 2" key="1">
    <citation type="submission" date="2016-06" db="EMBL/GenBank/DDBJ databases">
        <title>Comparative genomics of the ectomycorrhizal sister species Rhizopogon vinicolor and Rhizopogon vesiculosus (Basidiomycota: Boletales) reveals a divergence of the mating type B locus.</title>
        <authorList>
            <consortium name="DOE Joint Genome Institute"/>
            <person name="Mujic A.B."/>
            <person name="Kuo A."/>
            <person name="Tritt A."/>
            <person name="Lipzen A."/>
            <person name="Chen C."/>
            <person name="Johnson J."/>
            <person name="Sharma A."/>
            <person name="Barry K."/>
            <person name="Grigoriev I.V."/>
            <person name="Spatafora J.W."/>
        </authorList>
    </citation>
    <scope>NUCLEOTIDE SEQUENCE [LARGE SCALE GENOMIC DNA]</scope>
    <source>
        <strain evidence="1 2">AM-OR11-026</strain>
    </source>
</reference>
<dbReference type="InterPro" id="IPR032157">
    <property type="entry name" value="PAC4"/>
</dbReference>
<sequence length="158" mass="16746">MSTMMTTVPSQENPSLISVSSNYIAPSDPSLPALALQITSLVDSYMIWVGATNQPPESVQNAARSGSLCRDWACAMPAAPGNVGFGPATSLFRSASSDVTFSMAQRLARRFHRQVFLSVDVPVTLISTPRGSSLLFDAEKGIVAALKSLEGERGPEAQ</sequence>
<evidence type="ECO:0000313" key="1">
    <source>
        <dbReference type="EMBL" id="OAX40374.1"/>
    </source>
</evidence>
<protein>
    <recommendedName>
        <fullName evidence="3">Proteasome assembly chaperone 4</fullName>
    </recommendedName>
</protein>
<keyword evidence="2" id="KW-1185">Reference proteome</keyword>
<organism evidence="1 2">
    <name type="scientific">Rhizopogon vinicolor AM-OR11-026</name>
    <dbReference type="NCBI Taxonomy" id="1314800"/>
    <lineage>
        <taxon>Eukaryota</taxon>
        <taxon>Fungi</taxon>
        <taxon>Dikarya</taxon>
        <taxon>Basidiomycota</taxon>
        <taxon>Agaricomycotina</taxon>
        <taxon>Agaricomycetes</taxon>
        <taxon>Agaricomycetidae</taxon>
        <taxon>Boletales</taxon>
        <taxon>Suillineae</taxon>
        <taxon>Rhizopogonaceae</taxon>
        <taxon>Rhizopogon</taxon>
    </lineage>
</organism>
<dbReference type="GO" id="GO:0043248">
    <property type="term" value="P:proteasome assembly"/>
    <property type="evidence" value="ECO:0007669"/>
    <property type="project" value="InterPro"/>
</dbReference>
<dbReference type="PANTHER" id="PTHR33559:SF1">
    <property type="entry name" value="PROTEASOME ASSEMBLY CHAPERONE 4"/>
    <property type="match status" value="1"/>
</dbReference>
<name>A0A1B7N6A4_9AGAM</name>
<accession>A0A1B7N6A4</accession>
<evidence type="ECO:0008006" key="3">
    <source>
        <dbReference type="Google" id="ProtNLM"/>
    </source>
</evidence>
<dbReference type="Proteomes" id="UP000092154">
    <property type="component" value="Unassembled WGS sequence"/>
</dbReference>
<dbReference type="OrthoDB" id="368507at2759"/>
<dbReference type="InParanoid" id="A0A1B7N6A4"/>
<evidence type="ECO:0000313" key="2">
    <source>
        <dbReference type="Proteomes" id="UP000092154"/>
    </source>
</evidence>
<gene>
    <name evidence="1" type="ORF">K503DRAFT_714659</name>
</gene>
<dbReference type="Pfam" id="PF16093">
    <property type="entry name" value="PAC4"/>
    <property type="match status" value="1"/>
</dbReference>
<dbReference type="AlphaFoldDB" id="A0A1B7N6A4"/>
<proteinExistence type="predicted"/>